<protein>
    <submittedName>
        <fullName evidence="2">RNA-directed DNA polymerase, eukaryota, reverse transcriptase zinc-binding domain protein</fullName>
    </submittedName>
</protein>
<reference evidence="2" key="2">
    <citation type="submission" date="2022-01" db="EMBL/GenBank/DDBJ databases">
        <authorList>
            <person name="Yamashiro T."/>
            <person name="Shiraishi A."/>
            <person name="Satake H."/>
            <person name="Nakayama K."/>
        </authorList>
    </citation>
    <scope>NUCLEOTIDE SEQUENCE</scope>
</reference>
<keyword evidence="2" id="KW-0808">Transferase</keyword>
<reference evidence="2" key="1">
    <citation type="journal article" date="2022" name="Int. J. Mol. Sci.">
        <title>Draft Genome of Tanacetum Coccineum: Genomic Comparison of Closely Related Tanacetum-Family Plants.</title>
        <authorList>
            <person name="Yamashiro T."/>
            <person name="Shiraishi A."/>
            <person name="Nakayama K."/>
            <person name="Satake H."/>
        </authorList>
    </citation>
    <scope>NUCLEOTIDE SEQUENCE</scope>
</reference>
<dbReference type="Pfam" id="PF13966">
    <property type="entry name" value="zf-RVT"/>
    <property type="match status" value="1"/>
</dbReference>
<keyword evidence="2" id="KW-0548">Nucleotidyltransferase</keyword>
<sequence>MHADDVIFLGEWSWLNAQHLICLLRYCFLISGLKVNVHKSNVLGIGVSDDDVASMANVIGCGATNLPMKYLGVRVGCNMSRCSNWNVIITKFCSTLSSWKARLLSIGGRLSLIKLILGSLPSYYMSLYLMPTTVRNKLESMRNKFFIGGDQEDKKVTWVKWKKCMASREREGLGIGLWARVIQNLYGIDGGINKIHGCYSKRSTWGAIVHFISRLKVQGMDLLSLCSRNIGDEESTRRVTLANWSLVLRRDPRGGIETSQFNALKAAIGLKLNRLPSRVNLDRKGIDIGSILCLICHEDIETVNHIFFNCGMAQDLWALLAKWWELNIPLCANISEWYDRLDDSPIPSKARFILEGVGGALLWTILNYRNCLLFSSSHSKKSDLWDSIVSQSFLWISSRNPKFRCSWVYWLQNPLATISSL</sequence>
<dbReference type="Proteomes" id="UP001151760">
    <property type="component" value="Unassembled WGS sequence"/>
</dbReference>
<keyword evidence="2" id="KW-0695">RNA-directed DNA polymerase</keyword>
<proteinExistence type="predicted"/>
<accession>A0ABQ5D7E8</accession>
<keyword evidence="3" id="KW-1185">Reference proteome</keyword>
<gene>
    <name evidence="2" type="ORF">Tco_0925624</name>
</gene>
<evidence type="ECO:0000259" key="1">
    <source>
        <dbReference type="Pfam" id="PF13966"/>
    </source>
</evidence>
<dbReference type="InterPro" id="IPR026960">
    <property type="entry name" value="RVT-Znf"/>
</dbReference>
<comment type="caution">
    <text evidence="2">The sequence shown here is derived from an EMBL/GenBank/DDBJ whole genome shotgun (WGS) entry which is preliminary data.</text>
</comment>
<feature type="domain" description="Reverse transcriptase zinc-binding" evidence="1">
    <location>
        <begin position="272"/>
        <end position="317"/>
    </location>
</feature>
<evidence type="ECO:0000313" key="3">
    <source>
        <dbReference type="Proteomes" id="UP001151760"/>
    </source>
</evidence>
<organism evidence="2 3">
    <name type="scientific">Tanacetum coccineum</name>
    <dbReference type="NCBI Taxonomy" id="301880"/>
    <lineage>
        <taxon>Eukaryota</taxon>
        <taxon>Viridiplantae</taxon>
        <taxon>Streptophyta</taxon>
        <taxon>Embryophyta</taxon>
        <taxon>Tracheophyta</taxon>
        <taxon>Spermatophyta</taxon>
        <taxon>Magnoliopsida</taxon>
        <taxon>eudicotyledons</taxon>
        <taxon>Gunneridae</taxon>
        <taxon>Pentapetalae</taxon>
        <taxon>asterids</taxon>
        <taxon>campanulids</taxon>
        <taxon>Asterales</taxon>
        <taxon>Asteraceae</taxon>
        <taxon>Asteroideae</taxon>
        <taxon>Anthemideae</taxon>
        <taxon>Anthemidinae</taxon>
        <taxon>Tanacetum</taxon>
    </lineage>
</organism>
<evidence type="ECO:0000313" key="2">
    <source>
        <dbReference type="EMBL" id="GJT35205.1"/>
    </source>
</evidence>
<dbReference type="EMBL" id="BQNB010015030">
    <property type="protein sequence ID" value="GJT35205.1"/>
    <property type="molecule type" value="Genomic_DNA"/>
</dbReference>
<name>A0ABQ5D7E8_9ASTR</name>
<dbReference type="PANTHER" id="PTHR33116">
    <property type="entry name" value="REVERSE TRANSCRIPTASE ZINC-BINDING DOMAIN-CONTAINING PROTEIN-RELATED-RELATED"/>
    <property type="match status" value="1"/>
</dbReference>
<dbReference type="GO" id="GO:0003964">
    <property type="term" value="F:RNA-directed DNA polymerase activity"/>
    <property type="evidence" value="ECO:0007669"/>
    <property type="project" value="UniProtKB-KW"/>
</dbReference>
<dbReference type="PANTHER" id="PTHR33116:SF79">
    <property type="entry name" value="REVERSE TRANSCRIPTASE DOMAIN, ZINC FINGER, CCHC-TYPE-RELATED"/>
    <property type="match status" value="1"/>
</dbReference>